<evidence type="ECO:0000313" key="3">
    <source>
        <dbReference type="Proteomes" id="UP000664169"/>
    </source>
</evidence>
<reference evidence="2" key="1">
    <citation type="submission" date="2021-03" db="EMBL/GenBank/DDBJ databases">
        <authorList>
            <person name="Tagirdzhanova G."/>
        </authorList>
    </citation>
    <scope>NUCLEOTIDE SEQUENCE</scope>
</reference>
<feature type="compositionally biased region" description="Low complexity" evidence="1">
    <location>
        <begin position="170"/>
        <end position="181"/>
    </location>
</feature>
<feature type="region of interest" description="Disordered" evidence="1">
    <location>
        <begin position="1"/>
        <end position="99"/>
    </location>
</feature>
<feature type="compositionally biased region" description="Low complexity" evidence="1">
    <location>
        <begin position="1"/>
        <end position="13"/>
    </location>
</feature>
<gene>
    <name evidence="2" type="ORF">GOMPHAMPRED_001984</name>
</gene>
<proteinExistence type="predicted"/>
<name>A0A8H3F7L3_9LECA</name>
<comment type="caution">
    <text evidence="2">The sequence shown here is derived from an EMBL/GenBank/DDBJ whole genome shotgun (WGS) entry which is preliminary data.</text>
</comment>
<evidence type="ECO:0000256" key="1">
    <source>
        <dbReference type="SAM" id="MobiDB-lite"/>
    </source>
</evidence>
<dbReference type="AlphaFoldDB" id="A0A8H3F7L3"/>
<feature type="compositionally biased region" description="Polar residues" evidence="1">
    <location>
        <begin position="14"/>
        <end position="28"/>
    </location>
</feature>
<organism evidence="2 3">
    <name type="scientific">Gomphillus americanus</name>
    <dbReference type="NCBI Taxonomy" id="1940652"/>
    <lineage>
        <taxon>Eukaryota</taxon>
        <taxon>Fungi</taxon>
        <taxon>Dikarya</taxon>
        <taxon>Ascomycota</taxon>
        <taxon>Pezizomycotina</taxon>
        <taxon>Lecanoromycetes</taxon>
        <taxon>OSLEUM clade</taxon>
        <taxon>Ostropomycetidae</taxon>
        <taxon>Ostropales</taxon>
        <taxon>Graphidaceae</taxon>
        <taxon>Gomphilloideae</taxon>
        <taxon>Gomphillus</taxon>
    </lineage>
</organism>
<feature type="region of interest" description="Disordered" evidence="1">
    <location>
        <begin position="160"/>
        <end position="191"/>
    </location>
</feature>
<feature type="compositionally biased region" description="Low complexity" evidence="1">
    <location>
        <begin position="62"/>
        <end position="75"/>
    </location>
</feature>
<dbReference type="Proteomes" id="UP000664169">
    <property type="component" value="Unassembled WGS sequence"/>
</dbReference>
<protein>
    <submittedName>
        <fullName evidence="2">Uncharacterized protein</fullName>
    </submittedName>
</protein>
<sequence>MARNTSSSGTSTTVLSKQTTNDGNQMTKRPQLRKNGPSGNSVTFAGEEGEQDIQQDVITPTSISFNNMRSSSFSSTKAKLRPLRSKKSSDTPGLDLSKSMAENEVFAQVHRLEHTRSSSGYSTGSVNNRSGVQYRYIQTNSRSRADSGEDLTLYAHFTKTPPPLHIRTHSSSSNPRIKSPSQTHLDYPPSASSLRGEVIYAESMGRSGRSSFDSVFRRRARGNTETDPVAAAAIVREEWFARQAAKQRKREEEEARLRERAERRQEKVNVNGRPRADTVTTIASSEKGSTLSAIRYTNTRPGLPVDKELEYIRAGIRPPTATRSVTSTTIKEKAKGTKNGFEKFFYNLYTAWLKFLHQIGIKRS</sequence>
<dbReference type="OrthoDB" id="5377213at2759"/>
<keyword evidence="3" id="KW-1185">Reference proteome</keyword>
<accession>A0A8H3F7L3</accession>
<dbReference type="EMBL" id="CAJPDQ010000015">
    <property type="protein sequence ID" value="CAF9920127.1"/>
    <property type="molecule type" value="Genomic_DNA"/>
</dbReference>
<evidence type="ECO:0000313" key="2">
    <source>
        <dbReference type="EMBL" id="CAF9920127.1"/>
    </source>
</evidence>